<dbReference type="InterPro" id="IPR006016">
    <property type="entry name" value="UspA"/>
</dbReference>
<evidence type="ECO:0000313" key="2">
    <source>
        <dbReference type="EMBL" id="PMD49851.1"/>
    </source>
</evidence>
<dbReference type="AlphaFoldDB" id="A0A2J6SGF3"/>
<reference evidence="2 3" key="1">
    <citation type="submission" date="2016-04" db="EMBL/GenBank/DDBJ databases">
        <title>A degradative enzymes factory behind the ericoid mycorrhizal symbiosis.</title>
        <authorList>
            <consortium name="DOE Joint Genome Institute"/>
            <person name="Martino E."/>
            <person name="Morin E."/>
            <person name="Grelet G."/>
            <person name="Kuo A."/>
            <person name="Kohler A."/>
            <person name="Daghino S."/>
            <person name="Barry K."/>
            <person name="Choi C."/>
            <person name="Cichocki N."/>
            <person name="Clum A."/>
            <person name="Copeland A."/>
            <person name="Hainaut M."/>
            <person name="Haridas S."/>
            <person name="Labutti K."/>
            <person name="Lindquist E."/>
            <person name="Lipzen A."/>
            <person name="Khouja H.-R."/>
            <person name="Murat C."/>
            <person name="Ohm R."/>
            <person name="Olson A."/>
            <person name="Spatafora J."/>
            <person name="Veneault-Fourrey C."/>
            <person name="Henrissat B."/>
            <person name="Grigoriev I."/>
            <person name="Martin F."/>
            <person name="Perotto S."/>
        </authorList>
    </citation>
    <scope>NUCLEOTIDE SEQUENCE [LARGE SCALE GENOMIC DNA]</scope>
    <source>
        <strain evidence="2 3">E</strain>
    </source>
</reference>
<dbReference type="Pfam" id="PF00582">
    <property type="entry name" value="Usp"/>
    <property type="match status" value="1"/>
</dbReference>
<dbReference type="PRINTS" id="PR01438">
    <property type="entry name" value="UNVRSLSTRESS"/>
</dbReference>
<dbReference type="CDD" id="cd23659">
    <property type="entry name" value="USP_At3g01520-like"/>
    <property type="match status" value="1"/>
</dbReference>
<dbReference type="InterPro" id="IPR014729">
    <property type="entry name" value="Rossmann-like_a/b/a_fold"/>
</dbReference>
<dbReference type="InterPro" id="IPR006015">
    <property type="entry name" value="Universal_stress_UspA"/>
</dbReference>
<protein>
    <submittedName>
        <fullName evidence="2">Adenine nucleotide alpha hydrolases-like protein</fullName>
    </submittedName>
</protein>
<dbReference type="EMBL" id="KZ613919">
    <property type="protein sequence ID" value="PMD49851.1"/>
    <property type="molecule type" value="Genomic_DNA"/>
</dbReference>
<proteinExistence type="predicted"/>
<dbReference type="InParanoid" id="A0A2J6SGF3"/>
<dbReference type="RefSeq" id="XP_024726755.1">
    <property type="nucleotide sequence ID" value="XM_024878826.1"/>
</dbReference>
<dbReference type="OrthoDB" id="992776at2759"/>
<dbReference type="STRING" id="1095630.A0A2J6SGF3"/>
<evidence type="ECO:0000259" key="1">
    <source>
        <dbReference type="Pfam" id="PF00582"/>
    </source>
</evidence>
<dbReference type="Proteomes" id="UP000235371">
    <property type="component" value="Unassembled WGS sequence"/>
</dbReference>
<sequence>MDRRAELKEPIINESFQVDPLAIPAVHPHTNFDEGRTIDSDIEADLDDIKRAQKLLVNMTPIVSTPAFRRCVRTVYRGDFAQMEQEAQNGRRRVRKYMVADDLSDEATHALEWTVGTVLRDGDTLLVIFCADQELGATPKNMGADDPRTEGEKERHRAVQDMTDRVVKLLRKTNLQVKVVVEVIYCESPKHLMTEVIDFISPTLVILGGRGRRALRGVILGSFSNYLVTKSSVPVMVVRNRLRKHSKKNKEAVMRPLFGGLSHAKVD</sequence>
<dbReference type="PANTHER" id="PTHR46100:SF4">
    <property type="entry name" value="USPA DOMAIN-CONTAINING PROTEIN"/>
    <property type="match status" value="1"/>
</dbReference>
<dbReference type="PANTHER" id="PTHR46100">
    <property type="entry name" value="IMP2'P"/>
    <property type="match status" value="1"/>
</dbReference>
<feature type="domain" description="UspA" evidence="1">
    <location>
        <begin position="95"/>
        <end position="239"/>
    </location>
</feature>
<gene>
    <name evidence="2" type="ORF">K444DRAFT_604806</name>
</gene>
<dbReference type="GO" id="GO:0016787">
    <property type="term" value="F:hydrolase activity"/>
    <property type="evidence" value="ECO:0007669"/>
    <property type="project" value="UniProtKB-KW"/>
</dbReference>
<name>A0A2J6SGF3_9HELO</name>
<keyword evidence="2" id="KW-0378">Hydrolase</keyword>
<accession>A0A2J6SGF3</accession>
<organism evidence="2 3">
    <name type="scientific">Hyaloscypha bicolor E</name>
    <dbReference type="NCBI Taxonomy" id="1095630"/>
    <lineage>
        <taxon>Eukaryota</taxon>
        <taxon>Fungi</taxon>
        <taxon>Dikarya</taxon>
        <taxon>Ascomycota</taxon>
        <taxon>Pezizomycotina</taxon>
        <taxon>Leotiomycetes</taxon>
        <taxon>Helotiales</taxon>
        <taxon>Hyaloscyphaceae</taxon>
        <taxon>Hyaloscypha</taxon>
        <taxon>Hyaloscypha bicolor</taxon>
    </lineage>
</organism>
<dbReference type="Gene3D" id="3.40.50.620">
    <property type="entry name" value="HUPs"/>
    <property type="match status" value="1"/>
</dbReference>
<dbReference type="GeneID" id="36586903"/>
<evidence type="ECO:0000313" key="3">
    <source>
        <dbReference type="Proteomes" id="UP000235371"/>
    </source>
</evidence>
<dbReference type="SUPFAM" id="SSF52402">
    <property type="entry name" value="Adenine nucleotide alpha hydrolases-like"/>
    <property type="match status" value="1"/>
</dbReference>
<keyword evidence="3" id="KW-1185">Reference proteome</keyword>